<feature type="compositionally biased region" description="Polar residues" evidence="3">
    <location>
        <begin position="88"/>
        <end position="98"/>
    </location>
</feature>
<dbReference type="Proteomes" id="UP000886653">
    <property type="component" value="Unassembled WGS sequence"/>
</dbReference>
<evidence type="ECO:0000256" key="2">
    <source>
        <dbReference type="ARBA" id="ARBA00023157"/>
    </source>
</evidence>
<gene>
    <name evidence="4" type="ORF">CROQUDRAFT_35179</name>
</gene>
<feature type="region of interest" description="Disordered" evidence="3">
    <location>
        <begin position="79"/>
        <end position="98"/>
    </location>
</feature>
<dbReference type="GO" id="GO:0045332">
    <property type="term" value="P:phospholipid translocation"/>
    <property type="evidence" value="ECO:0007669"/>
    <property type="project" value="TreeGrafter"/>
</dbReference>
<evidence type="ECO:0000313" key="4">
    <source>
        <dbReference type="EMBL" id="KAG0152547.1"/>
    </source>
</evidence>
<dbReference type="GO" id="GO:0005829">
    <property type="term" value="C:cytosol"/>
    <property type="evidence" value="ECO:0007669"/>
    <property type="project" value="TreeGrafter"/>
</dbReference>
<protein>
    <submittedName>
        <fullName evidence="4">Uncharacterized protein</fullName>
    </submittedName>
</protein>
<comment type="caution">
    <text evidence="4">The sequence shown here is derived from an EMBL/GenBank/DDBJ whole genome shotgun (WGS) entry which is preliminary data.</text>
</comment>
<dbReference type="InterPro" id="IPR007918">
    <property type="entry name" value="MDM35_apoptosis"/>
</dbReference>
<dbReference type="OrthoDB" id="19091at2759"/>
<dbReference type="GO" id="GO:1990050">
    <property type="term" value="F:phosphatidic acid transfer activity"/>
    <property type="evidence" value="ECO:0007669"/>
    <property type="project" value="TreeGrafter"/>
</dbReference>
<organism evidence="4 5">
    <name type="scientific">Cronartium quercuum f. sp. fusiforme G11</name>
    <dbReference type="NCBI Taxonomy" id="708437"/>
    <lineage>
        <taxon>Eukaryota</taxon>
        <taxon>Fungi</taxon>
        <taxon>Dikarya</taxon>
        <taxon>Basidiomycota</taxon>
        <taxon>Pucciniomycotina</taxon>
        <taxon>Pucciniomycetes</taxon>
        <taxon>Pucciniales</taxon>
        <taxon>Coleosporiaceae</taxon>
        <taxon>Cronartium</taxon>
    </lineage>
</organism>
<comment type="similarity">
    <text evidence="1">Belongs to the TRIAP1/MDM35 family.</text>
</comment>
<keyword evidence="5" id="KW-1185">Reference proteome</keyword>
<sequence length="98" mass="11379">MDSLEPECTPLKKSYDACFNRWFERYLGLSNQTSNSVGRQDAMLRMKREYEKDCGDQWSAYQVCLNKAIEARQLKPLLDAARREDPLTTPNGLEQDTK</sequence>
<accession>A0A9P6NVT5</accession>
<dbReference type="EMBL" id="MU167208">
    <property type="protein sequence ID" value="KAG0152547.1"/>
    <property type="molecule type" value="Genomic_DNA"/>
</dbReference>
<evidence type="ECO:0000313" key="5">
    <source>
        <dbReference type="Proteomes" id="UP000886653"/>
    </source>
</evidence>
<evidence type="ECO:0000256" key="1">
    <source>
        <dbReference type="ARBA" id="ARBA00006196"/>
    </source>
</evidence>
<keyword evidence="2" id="KW-1015">Disulfide bond</keyword>
<dbReference type="Pfam" id="PF05254">
    <property type="entry name" value="UPF0203"/>
    <property type="match status" value="1"/>
</dbReference>
<proteinExistence type="inferred from homology"/>
<dbReference type="AlphaFoldDB" id="A0A9P6NVT5"/>
<dbReference type="PANTHER" id="PTHR46403:SF1">
    <property type="entry name" value="TP53-REGULATED INHIBITOR OF APOPTOSIS 1"/>
    <property type="match status" value="1"/>
</dbReference>
<name>A0A9P6NVT5_9BASI</name>
<dbReference type="GO" id="GO:0005634">
    <property type="term" value="C:nucleus"/>
    <property type="evidence" value="ECO:0007669"/>
    <property type="project" value="TreeGrafter"/>
</dbReference>
<dbReference type="PANTHER" id="PTHR46403">
    <property type="entry name" value="TP53-REGULATED INHIBITOR OF APOPTOSIS 1"/>
    <property type="match status" value="1"/>
</dbReference>
<evidence type="ECO:0000256" key="3">
    <source>
        <dbReference type="SAM" id="MobiDB-lite"/>
    </source>
</evidence>
<reference evidence="4" key="1">
    <citation type="submission" date="2013-11" db="EMBL/GenBank/DDBJ databases">
        <title>Genome sequence of the fusiform rust pathogen reveals effectors for host alternation and coevolution with pine.</title>
        <authorList>
            <consortium name="DOE Joint Genome Institute"/>
            <person name="Smith K."/>
            <person name="Pendleton A."/>
            <person name="Kubisiak T."/>
            <person name="Anderson C."/>
            <person name="Salamov A."/>
            <person name="Aerts A."/>
            <person name="Riley R."/>
            <person name="Clum A."/>
            <person name="Lindquist E."/>
            <person name="Ence D."/>
            <person name="Campbell M."/>
            <person name="Kronenberg Z."/>
            <person name="Feau N."/>
            <person name="Dhillon B."/>
            <person name="Hamelin R."/>
            <person name="Burleigh J."/>
            <person name="Smith J."/>
            <person name="Yandell M."/>
            <person name="Nelson C."/>
            <person name="Grigoriev I."/>
            <person name="Davis J."/>
        </authorList>
    </citation>
    <scope>NUCLEOTIDE SEQUENCE</scope>
    <source>
        <strain evidence="4">G11</strain>
    </source>
</reference>
<dbReference type="GO" id="GO:0005758">
    <property type="term" value="C:mitochondrial intermembrane space"/>
    <property type="evidence" value="ECO:0007669"/>
    <property type="project" value="TreeGrafter"/>
</dbReference>